<dbReference type="PANTHER" id="PTHR10954">
    <property type="entry name" value="RIBONUCLEASE H2 SUBUNIT A"/>
    <property type="match status" value="1"/>
</dbReference>
<keyword evidence="12 14" id="KW-0378">Hydrolase</keyword>
<keyword evidence="19" id="KW-1185">Reference proteome</keyword>
<evidence type="ECO:0000256" key="1">
    <source>
        <dbReference type="ARBA" id="ARBA00000077"/>
    </source>
</evidence>
<dbReference type="PANTHER" id="PTHR10954:SF18">
    <property type="entry name" value="RIBONUCLEASE HII"/>
    <property type="match status" value="1"/>
</dbReference>
<dbReference type="AlphaFoldDB" id="A0A1S8GQN2"/>
<dbReference type="Pfam" id="PF01351">
    <property type="entry name" value="RNase_HII"/>
    <property type="match status" value="1"/>
</dbReference>
<dbReference type="InterPro" id="IPR001352">
    <property type="entry name" value="RNase_HII/HIII"/>
</dbReference>
<evidence type="ECO:0000256" key="9">
    <source>
        <dbReference type="ARBA" id="ARBA00022722"/>
    </source>
</evidence>
<evidence type="ECO:0000259" key="17">
    <source>
        <dbReference type="PROSITE" id="PS51975"/>
    </source>
</evidence>
<dbReference type="STRING" id="1539051.AL01_04715"/>
<gene>
    <name evidence="14" type="primary">rnhB</name>
    <name evidence="18" type="ORF">AL01_04715</name>
</gene>
<keyword evidence="10 14" id="KW-0479">Metal-binding</keyword>
<dbReference type="InterPro" id="IPR022898">
    <property type="entry name" value="RNase_HII"/>
</dbReference>
<evidence type="ECO:0000256" key="6">
    <source>
        <dbReference type="ARBA" id="ARBA00012180"/>
    </source>
</evidence>
<dbReference type="InterPro" id="IPR024567">
    <property type="entry name" value="RNase_HII/HIII_dom"/>
</dbReference>
<feature type="domain" description="RNase H type-2" evidence="17">
    <location>
        <begin position="12"/>
        <end position="209"/>
    </location>
</feature>
<comment type="cofactor">
    <cofactor evidence="14 15">
        <name>Mn(2+)</name>
        <dbReference type="ChEBI" id="CHEBI:29035"/>
    </cofactor>
    <cofactor evidence="14 15">
        <name>Mg(2+)</name>
        <dbReference type="ChEBI" id="CHEBI:18420"/>
    </cofactor>
    <text evidence="14 15">Manganese or magnesium. Binds 1 divalent metal ion per monomer in the absence of substrate. May bind a second metal ion after substrate binding.</text>
</comment>
<feature type="binding site" evidence="14 15">
    <location>
        <position position="19"/>
    </location>
    <ligand>
        <name>a divalent metal cation</name>
        <dbReference type="ChEBI" id="CHEBI:60240"/>
    </ligand>
</feature>
<evidence type="ECO:0000313" key="19">
    <source>
        <dbReference type="Proteomes" id="UP000200980"/>
    </source>
</evidence>
<dbReference type="InterPro" id="IPR012337">
    <property type="entry name" value="RNaseH-like_sf"/>
</dbReference>
<evidence type="ECO:0000256" key="7">
    <source>
        <dbReference type="ARBA" id="ARBA00019179"/>
    </source>
</evidence>
<proteinExistence type="inferred from homology"/>
<keyword evidence="9 14" id="KW-0540">Nuclease</keyword>
<dbReference type="GO" id="GO:0004523">
    <property type="term" value="F:RNA-DNA hybrid ribonuclease activity"/>
    <property type="evidence" value="ECO:0007669"/>
    <property type="project" value="UniProtKB-UniRule"/>
</dbReference>
<comment type="similarity">
    <text evidence="5 14 16">Belongs to the RNase HII family.</text>
</comment>
<name>A0A1S8GQN2_9PROT</name>
<evidence type="ECO:0000256" key="15">
    <source>
        <dbReference type="PROSITE-ProRule" id="PRU01319"/>
    </source>
</evidence>
<comment type="subcellular location">
    <subcellularLocation>
        <location evidence="4 14">Cytoplasm</location>
    </subcellularLocation>
</comment>
<dbReference type="PROSITE" id="PS51975">
    <property type="entry name" value="RNASE_H_2"/>
    <property type="match status" value="1"/>
</dbReference>
<evidence type="ECO:0000256" key="4">
    <source>
        <dbReference type="ARBA" id="ARBA00004496"/>
    </source>
</evidence>
<keyword evidence="8 14" id="KW-0963">Cytoplasm</keyword>
<dbReference type="RefSeq" id="WP_077396252.1">
    <property type="nucleotide sequence ID" value="NZ_JATM01000002.1"/>
</dbReference>
<dbReference type="NCBIfam" id="NF000595">
    <property type="entry name" value="PRK00015.1-3"/>
    <property type="match status" value="1"/>
</dbReference>
<dbReference type="CDD" id="cd07182">
    <property type="entry name" value="RNase_HII_bacteria_HII_like"/>
    <property type="match status" value="1"/>
</dbReference>
<evidence type="ECO:0000256" key="13">
    <source>
        <dbReference type="ARBA" id="ARBA00023211"/>
    </source>
</evidence>
<evidence type="ECO:0000256" key="12">
    <source>
        <dbReference type="ARBA" id="ARBA00022801"/>
    </source>
</evidence>
<dbReference type="SUPFAM" id="SSF53098">
    <property type="entry name" value="Ribonuclease H-like"/>
    <property type="match status" value="1"/>
</dbReference>
<feature type="binding site" evidence="14 15">
    <location>
        <position position="18"/>
    </location>
    <ligand>
        <name>a divalent metal cation</name>
        <dbReference type="ChEBI" id="CHEBI:60240"/>
    </ligand>
</feature>
<sequence>MPDYSLEEQYDGLVAGVDEVGRGPLAGPVVAAAVVFRTPPSPFLSGLLDDSKKLTARRREKAYAALLEDDTVCAALGAASVPEIDRLNIGQACHLAMQRAMYRLAEELGEWPVAALIDGNRAPKLPCTVETVIKGDGKSLSIAAASILAKVVRDRLMTRLATRHGDYGWERNAGYGTAHHLTGLKEEGVTLHHRRSFAPVKQMIAAKVHAA</sequence>
<dbReference type="Gene3D" id="3.30.420.10">
    <property type="entry name" value="Ribonuclease H-like superfamily/Ribonuclease H"/>
    <property type="match status" value="1"/>
</dbReference>
<dbReference type="InterPro" id="IPR036397">
    <property type="entry name" value="RNaseH_sf"/>
</dbReference>
<accession>A0A1S8GQN2</accession>
<evidence type="ECO:0000256" key="10">
    <source>
        <dbReference type="ARBA" id="ARBA00022723"/>
    </source>
</evidence>
<comment type="function">
    <text evidence="3 14 16">Endonuclease that specifically degrades the RNA of RNA-DNA hybrids.</text>
</comment>
<dbReference type="GO" id="GO:0003723">
    <property type="term" value="F:RNA binding"/>
    <property type="evidence" value="ECO:0007669"/>
    <property type="project" value="UniProtKB-UniRule"/>
</dbReference>
<protein>
    <recommendedName>
        <fullName evidence="7 14">Ribonuclease HII</fullName>
        <shortName evidence="14">RNase HII</shortName>
        <ecNumber evidence="6 14">3.1.26.4</ecNumber>
    </recommendedName>
</protein>
<evidence type="ECO:0000256" key="3">
    <source>
        <dbReference type="ARBA" id="ARBA00004065"/>
    </source>
</evidence>
<comment type="catalytic activity">
    <reaction evidence="1 14 15 16">
        <text>Endonucleolytic cleavage to 5'-phosphomonoester.</text>
        <dbReference type="EC" id="3.1.26.4"/>
    </reaction>
</comment>
<dbReference type="GO" id="GO:0043137">
    <property type="term" value="P:DNA replication, removal of RNA primer"/>
    <property type="evidence" value="ECO:0007669"/>
    <property type="project" value="TreeGrafter"/>
</dbReference>
<dbReference type="EC" id="3.1.26.4" evidence="6 14"/>
<dbReference type="GO" id="GO:0006298">
    <property type="term" value="P:mismatch repair"/>
    <property type="evidence" value="ECO:0007669"/>
    <property type="project" value="TreeGrafter"/>
</dbReference>
<dbReference type="HAMAP" id="MF_00052_B">
    <property type="entry name" value="RNase_HII_B"/>
    <property type="match status" value="1"/>
</dbReference>
<dbReference type="Proteomes" id="UP000200980">
    <property type="component" value="Unassembled WGS sequence"/>
</dbReference>
<organism evidence="18 19">
    <name type="scientific">Bombella intestini</name>
    <dbReference type="NCBI Taxonomy" id="1539051"/>
    <lineage>
        <taxon>Bacteria</taxon>
        <taxon>Pseudomonadati</taxon>
        <taxon>Pseudomonadota</taxon>
        <taxon>Alphaproteobacteria</taxon>
        <taxon>Acetobacterales</taxon>
        <taxon>Acetobacteraceae</taxon>
        <taxon>Bombella</taxon>
    </lineage>
</organism>
<evidence type="ECO:0000256" key="5">
    <source>
        <dbReference type="ARBA" id="ARBA00007383"/>
    </source>
</evidence>
<evidence type="ECO:0000313" key="18">
    <source>
        <dbReference type="EMBL" id="OOL19030.1"/>
    </source>
</evidence>
<dbReference type="GO" id="GO:0032299">
    <property type="term" value="C:ribonuclease H2 complex"/>
    <property type="evidence" value="ECO:0007669"/>
    <property type="project" value="TreeGrafter"/>
</dbReference>
<keyword evidence="13 14" id="KW-0464">Manganese</keyword>
<reference evidence="18 19" key="1">
    <citation type="journal article" date="2016" name="PLoS ONE">
        <title>Whole-Genome Sequence Analysis of Bombella intestini LMG 28161T, a Novel Acetic Acid Bacterium Isolated from the Crop of a Red-Tailed Bumble Bee, Bombus lapidarius.</title>
        <authorList>
            <person name="Li L."/>
            <person name="Illeghems K."/>
            <person name="Van Kerrebroeck S."/>
            <person name="Borremans W."/>
            <person name="Cleenwerck I."/>
            <person name="Smagghe G."/>
            <person name="De Vuyst L."/>
            <person name="Vandamme P."/>
        </authorList>
    </citation>
    <scope>NUCLEOTIDE SEQUENCE [LARGE SCALE GENOMIC DNA]</scope>
    <source>
        <strain evidence="18 19">R-52487</strain>
    </source>
</reference>
<dbReference type="GO" id="GO:0005737">
    <property type="term" value="C:cytoplasm"/>
    <property type="evidence" value="ECO:0007669"/>
    <property type="project" value="UniProtKB-SubCell"/>
</dbReference>
<dbReference type="GO" id="GO:0030145">
    <property type="term" value="F:manganese ion binding"/>
    <property type="evidence" value="ECO:0007669"/>
    <property type="project" value="UniProtKB-UniRule"/>
</dbReference>
<evidence type="ECO:0000256" key="2">
    <source>
        <dbReference type="ARBA" id="ARBA00001946"/>
    </source>
</evidence>
<feature type="binding site" evidence="14 15">
    <location>
        <position position="118"/>
    </location>
    <ligand>
        <name>a divalent metal cation</name>
        <dbReference type="ChEBI" id="CHEBI:60240"/>
    </ligand>
</feature>
<evidence type="ECO:0000256" key="11">
    <source>
        <dbReference type="ARBA" id="ARBA00022759"/>
    </source>
</evidence>
<dbReference type="EMBL" id="JATM01000002">
    <property type="protein sequence ID" value="OOL19030.1"/>
    <property type="molecule type" value="Genomic_DNA"/>
</dbReference>
<dbReference type="OrthoDB" id="9803420at2"/>
<comment type="caution">
    <text evidence="18">The sequence shown here is derived from an EMBL/GenBank/DDBJ whole genome shotgun (WGS) entry which is preliminary data.</text>
</comment>
<keyword evidence="11 14" id="KW-0255">Endonuclease</keyword>
<comment type="cofactor">
    <cofactor evidence="2">
        <name>Mg(2+)</name>
        <dbReference type="ChEBI" id="CHEBI:18420"/>
    </cofactor>
</comment>
<evidence type="ECO:0000256" key="8">
    <source>
        <dbReference type="ARBA" id="ARBA00022490"/>
    </source>
</evidence>
<evidence type="ECO:0000256" key="14">
    <source>
        <dbReference type="HAMAP-Rule" id="MF_00052"/>
    </source>
</evidence>
<evidence type="ECO:0000256" key="16">
    <source>
        <dbReference type="RuleBase" id="RU003515"/>
    </source>
</evidence>